<dbReference type="Proteomes" id="UP001233172">
    <property type="component" value="Unassembled WGS sequence"/>
</dbReference>
<keyword evidence="1" id="KW-0418">Kinase</keyword>
<proteinExistence type="predicted"/>
<accession>A0AAD8C262</accession>
<organism evidence="1 2">
    <name type="scientific">Biomphalaria pfeifferi</name>
    <name type="common">Bloodfluke planorb</name>
    <name type="synonym">Freshwater snail</name>
    <dbReference type="NCBI Taxonomy" id="112525"/>
    <lineage>
        <taxon>Eukaryota</taxon>
        <taxon>Metazoa</taxon>
        <taxon>Spiralia</taxon>
        <taxon>Lophotrochozoa</taxon>
        <taxon>Mollusca</taxon>
        <taxon>Gastropoda</taxon>
        <taxon>Heterobranchia</taxon>
        <taxon>Euthyneura</taxon>
        <taxon>Panpulmonata</taxon>
        <taxon>Hygrophila</taxon>
        <taxon>Lymnaeoidea</taxon>
        <taxon>Planorbidae</taxon>
        <taxon>Biomphalaria</taxon>
    </lineage>
</organism>
<reference evidence="1" key="1">
    <citation type="journal article" date="2023" name="PLoS Negl. Trop. Dis.">
        <title>A genome sequence for Biomphalaria pfeifferi, the major vector snail for the human-infecting parasite Schistosoma mansoni.</title>
        <authorList>
            <person name="Bu L."/>
            <person name="Lu L."/>
            <person name="Laidemitt M.R."/>
            <person name="Zhang S.M."/>
            <person name="Mutuku M."/>
            <person name="Mkoji G."/>
            <person name="Steinauer M."/>
            <person name="Loker E.S."/>
        </authorList>
    </citation>
    <scope>NUCLEOTIDE SEQUENCE</scope>
    <source>
        <strain evidence="1">KasaAsao</strain>
    </source>
</reference>
<keyword evidence="2" id="KW-1185">Reference proteome</keyword>
<dbReference type="EMBL" id="JASAOG010000015">
    <property type="protein sequence ID" value="KAK0065126.1"/>
    <property type="molecule type" value="Genomic_DNA"/>
</dbReference>
<dbReference type="AlphaFoldDB" id="A0AAD8C262"/>
<comment type="caution">
    <text evidence="1">The sequence shown here is derived from an EMBL/GenBank/DDBJ whole genome shotgun (WGS) entry which is preliminary data.</text>
</comment>
<evidence type="ECO:0000313" key="2">
    <source>
        <dbReference type="Proteomes" id="UP001233172"/>
    </source>
</evidence>
<name>A0AAD8C262_BIOPF</name>
<keyword evidence="1" id="KW-0808">Transferase</keyword>
<evidence type="ECO:0000313" key="1">
    <source>
        <dbReference type="EMBL" id="KAK0065126.1"/>
    </source>
</evidence>
<sequence>MGYVAASKNYICVRRIPVSPNIIYVSGAHLMIRVDQMVYLLHLLWFPLDQLQLTLPLSFPPTTLMAVWMLAIEQAH</sequence>
<protein>
    <submittedName>
        <fullName evidence="1">Mitogen-activated protein kinase kinase kinase 13</fullName>
    </submittedName>
</protein>
<reference evidence="1" key="2">
    <citation type="submission" date="2023-04" db="EMBL/GenBank/DDBJ databases">
        <authorList>
            <person name="Bu L."/>
            <person name="Lu L."/>
            <person name="Laidemitt M.R."/>
            <person name="Zhang S.M."/>
            <person name="Mutuku M."/>
            <person name="Mkoji G."/>
            <person name="Steinauer M."/>
            <person name="Loker E.S."/>
        </authorList>
    </citation>
    <scope>NUCLEOTIDE SEQUENCE</scope>
    <source>
        <strain evidence="1">KasaAsao</strain>
        <tissue evidence="1">Whole Snail</tissue>
    </source>
</reference>
<dbReference type="GO" id="GO:0016301">
    <property type="term" value="F:kinase activity"/>
    <property type="evidence" value="ECO:0007669"/>
    <property type="project" value="UniProtKB-KW"/>
</dbReference>
<gene>
    <name evidence="1" type="ORF">Bpfe_005684</name>
</gene>